<dbReference type="InterPro" id="IPR006342">
    <property type="entry name" value="FkbM_mtfrase"/>
</dbReference>
<keyword evidence="5" id="KW-1185">Reference proteome</keyword>
<dbReference type="Pfam" id="PF00550">
    <property type="entry name" value="PP-binding"/>
    <property type="match status" value="1"/>
</dbReference>
<name>A0A158KH93_9BURK</name>
<dbReference type="PROSITE" id="PS50075">
    <property type="entry name" value="CARRIER"/>
    <property type="match status" value="1"/>
</dbReference>
<sequence length="1092" mass="118918">MTVTLSRPQQIQSPVTLPFEGRRSTVRSDKFATANLALPLAAETAAERAVLLLTATGVILARYNNADHISVGVSKAGSVLGLFLSTPQHLSVRALAEDLRAALEGLQVGPSDLDKQVTSAERDAAVGRDPLFAIVMALDDAPAPFVQQDLTLHFDDTSGRLVANYSARLFRPEIVSGFLRHLCRVLQAIEADASATVGSVQYIDAAEQSDLRGLGSGGAPAHCGTVAQHLLAALTRGTDEPVLEFHDQSWTLGDLMRRADQIISGLGAHVHKGARFGIGLRPGPDQIAALLAAVRVGAVVVPLDTSLPALRLAAILADATLSVIVTEKALVAHFANFAVDALLIETLPASDARLSSWSVITIEPESALYLLFTSGSTGRPKGVLVPHRTLANLVAWEDRQRPTRGKRTLGRTSIAFDVGLQEIFATILFGGILVLASENERSNVGALANLLARLRISRLYLPPVALYQMTESAPDDLTALECLKHVIVAGEALRISQAIRRFFRSTRARLINQYGPTETHVATEVVLDDAPLRWPDLPVIGRPIAGVDVHILDASGVSVPLLVPGEVAIGGIAPAIGYVSNPELTEVLFVDDARAGRVYRTGDRAKWRLDGTLEFVGRADSQVKVRGYRVELLDLEVNAARLAGVRQAAAKFWTSGDWKGLALYFVLDAVQAPTMRELREALRERVPEYMLPPLHAMFALEELPLTASGKVDRGQLPEPSVSQVVEAEPLDVGGRIRAIWSRRLGLIQFEPDEDFLELGGDSLLAIQIVSEINDALKVAVPLSTLLRGTSLRRLTAVVEGFITNRTTRISLVSEVASGQMELSTMGEPRNDRRVASVDLPCGRFVTPSPSETRHLWQEIYGQRAYHPDMIRYATGDTIVDVGANVGVFSRFVLDVTGGCRLIAIEPADELFQCLQSNLAARSNGVTLLKLGCWREDSDANNFFYFPRVPAMSSFRPDSVRDRSLLEELLKNDPVWSKADDRHEKEQFLKTAFAAESQPCPTRRLSTVFAEIGLDHIDILKVDVQRGEEDVLAGLSETDWPKIRQCVVELQDHKGSVAAMRSLLQAREFSVDVSTIPLHAGTDVRFVYAWRRA</sequence>
<dbReference type="Gene3D" id="1.10.1200.10">
    <property type="entry name" value="ACP-like"/>
    <property type="match status" value="1"/>
</dbReference>
<dbReference type="InterPro" id="IPR036736">
    <property type="entry name" value="ACP-like_sf"/>
</dbReference>
<comment type="caution">
    <text evidence="4">The sequence shown here is derived from an EMBL/GenBank/DDBJ whole genome shotgun (WGS) entry which is preliminary data.</text>
</comment>
<dbReference type="PANTHER" id="PTHR45527:SF1">
    <property type="entry name" value="FATTY ACID SYNTHASE"/>
    <property type="match status" value="1"/>
</dbReference>
<dbReference type="NCBIfam" id="TIGR01444">
    <property type="entry name" value="fkbM_fam"/>
    <property type="match status" value="1"/>
</dbReference>
<dbReference type="InterPro" id="IPR006162">
    <property type="entry name" value="Ppantetheine_attach_site"/>
</dbReference>
<evidence type="ECO:0000259" key="3">
    <source>
        <dbReference type="PROSITE" id="PS50075"/>
    </source>
</evidence>
<dbReference type="InterPro" id="IPR000873">
    <property type="entry name" value="AMP-dep_synth/lig_dom"/>
</dbReference>
<dbReference type="GO" id="GO:0005737">
    <property type="term" value="C:cytoplasm"/>
    <property type="evidence" value="ECO:0007669"/>
    <property type="project" value="TreeGrafter"/>
</dbReference>
<dbReference type="Gene3D" id="3.40.50.12780">
    <property type="entry name" value="N-terminal domain of ligase-like"/>
    <property type="match status" value="1"/>
</dbReference>
<dbReference type="InterPro" id="IPR042099">
    <property type="entry name" value="ANL_N_sf"/>
</dbReference>
<dbReference type="RefSeq" id="WP_087647868.1">
    <property type="nucleotide sequence ID" value="NZ_FCON02000093.1"/>
</dbReference>
<organism evidence="4 5">
    <name type="scientific">Caballeronia choica</name>
    <dbReference type="NCBI Taxonomy" id="326476"/>
    <lineage>
        <taxon>Bacteria</taxon>
        <taxon>Pseudomonadati</taxon>
        <taxon>Pseudomonadota</taxon>
        <taxon>Betaproteobacteria</taxon>
        <taxon>Burkholderiales</taxon>
        <taxon>Burkholderiaceae</taxon>
        <taxon>Caballeronia</taxon>
    </lineage>
</organism>
<keyword evidence="1" id="KW-0596">Phosphopantetheine</keyword>
<keyword evidence="2" id="KW-0597">Phosphoprotein</keyword>
<reference evidence="4" key="1">
    <citation type="submission" date="2016-01" db="EMBL/GenBank/DDBJ databases">
        <authorList>
            <person name="Peeters C."/>
        </authorList>
    </citation>
    <scope>NUCLEOTIDE SEQUENCE [LARGE SCALE GENOMIC DNA]</scope>
    <source>
        <strain evidence="4">LMG 22940</strain>
    </source>
</reference>
<dbReference type="Proteomes" id="UP000054770">
    <property type="component" value="Unassembled WGS sequence"/>
</dbReference>
<dbReference type="GO" id="GO:0031177">
    <property type="term" value="F:phosphopantetheine binding"/>
    <property type="evidence" value="ECO:0007669"/>
    <property type="project" value="InterPro"/>
</dbReference>
<proteinExistence type="predicted"/>
<dbReference type="PANTHER" id="PTHR45527">
    <property type="entry name" value="NONRIBOSOMAL PEPTIDE SYNTHETASE"/>
    <property type="match status" value="1"/>
</dbReference>
<dbReference type="Gene3D" id="3.30.559.30">
    <property type="entry name" value="Nonribosomal peptide synthetase, condensation domain"/>
    <property type="match status" value="1"/>
</dbReference>
<evidence type="ECO:0000256" key="2">
    <source>
        <dbReference type="ARBA" id="ARBA00022553"/>
    </source>
</evidence>
<accession>A0A158KH93</accession>
<gene>
    <name evidence="4" type="ORF">AWB68_05874</name>
</gene>
<dbReference type="InterPro" id="IPR045851">
    <property type="entry name" value="AMP-bd_C_sf"/>
</dbReference>
<dbReference type="Gene3D" id="3.40.50.150">
    <property type="entry name" value="Vaccinia Virus protein VP39"/>
    <property type="match status" value="1"/>
</dbReference>
<dbReference type="GO" id="GO:0044550">
    <property type="term" value="P:secondary metabolite biosynthetic process"/>
    <property type="evidence" value="ECO:0007669"/>
    <property type="project" value="TreeGrafter"/>
</dbReference>
<dbReference type="InterPro" id="IPR009081">
    <property type="entry name" value="PP-bd_ACP"/>
</dbReference>
<protein>
    <submittedName>
        <fullName evidence="4">Peptide synthetase</fullName>
    </submittedName>
</protein>
<dbReference type="InterPro" id="IPR020806">
    <property type="entry name" value="PKS_PP-bd"/>
</dbReference>
<dbReference type="InterPro" id="IPR010071">
    <property type="entry name" value="AA_adenyl_dom"/>
</dbReference>
<dbReference type="NCBIfam" id="TIGR01733">
    <property type="entry name" value="AA-adenyl-dom"/>
    <property type="match status" value="1"/>
</dbReference>
<dbReference type="SUPFAM" id="SSF52777">
    <property type="entry name" value="CoA-dependent acyltransferases"/>
    <property type="match status" value="1"/>
</dbReference>
<feature type="domain" description="Carrier" evidence="3">
    <location>
        <begin position="727"/>
        <end position="802"/>
    </location>
</feature>
<dbReference type="SMART" id="SM00823">
    <property type="entry name" value="PKS_PP"/>
    <property type="match status" value="1"/>
</dbReference>
<dbReference type="GO" id="GO:0043041">
    <property type="term" value="P:amino acid activation for nonribosomal peptide biosynthetic process"/>
    <property type="evidence" value="ECO:0007669"/>
    <property type="project" value="TreeGrafter"/>
</dbReference>
<dbReference type="Pfam" id="PF00501">
    <property type="entry name" value="AMP-binding"/>
    <property type="match status" value="1"/>
</dbReference>
<evidence type="ECO:0000313" key="4">
    <source>
        <dbReference type="EMBL" id="SAL80512.1"/>
    </source>
</evidence>
<dbReference type="InterPro" id="IPR020845">
    <property type="entry name" value="AMP-binding_CS"/>
</dbReference>
<dbReference type="AlphaFoldDB" id="A0A158KH93"/>
<dbReference type="EMBL" id="FCON02000093">
    <property type="protein sequence ID" value="SAL80512.1"/>
    <property type="molecule type" value="Genomic_DNA"/>
</dbReference>
<dbReference type="SUPFAM" id="SSF47336">
    <property type="entry name" value="ACP-like"/>
    <property type="match status" value="1"/>
</dbReference>
<dbReference type="SUPFAM" id="SSF53335">
    <property type="entry name" value="S-adenosyl-L-methionine-dependent methyltransferases"/>
    <property type="match status" value="1"/>
</dbReference>
<evidence type="ECO:0000256" key="1">
    <source>
        <dbReference type="ARBA" id="ARBA00022450"/>
    </source>
</evidence>
<dbReference type="OrthoDB" id="6297021at2"/>
<evidence type="ECO:0000313" key="5">
    <source>
        <dbReference type="Proteomes" id="UP000054770"/>
    </source>
</evidence>
<dbReference type="PROSITE" id="PS00455">
    <property type="entry name" value="AMP_BINDING"/>
    <property type="match status" value="1"/>
</dbReference>
<dbReference type="SUPFAM" id="SSF56801">
    <property type="entry name" value="Acetyl-CoA synthetase-like"/>
    <property type="match status" value="1"/>
</dbReference>
<dbReference type="PROSITE" id="PS00012">
    <property type="entry name" value="PHOSPHOPANTETHEINE"/>
    <property type="match status" value="1"/>
</dbReference>
<dbReference type="InterPro" id="IPR029063">
    <property type="entry name" value="SAM-dependent_MTases_sf"/>
</dbReference>
<dbReference type="Gene3D" id="3.30.300.30">
    <property type="match status" value="1"/>
</dbReference>
<dbReference type="Pfam" id="PF05050">
    <property type="entry name" value="Methyltransf_21"/>
    <property type="match status" value="1"/>
</dbReference>